<evidence type="ECO:0000256" key="1">
    <source>
        <dbReference type="SAM" id="MobiDB-lite"/>
    </source>
</evidence>
<evidence type="ECO:0000313" key="2">
    <source>
        <dbReference type="EMBL" id="MBD3689875.1"/>
    </source>
</evidence>
<keyword evidence="3" id="KW-1185">Reference proteome</keyword>
<dbReference type="AlphaFoldDB" id="A0A8I0GCZ4"/>
<name>A0A8I0GCZ4_9ACTO</name>
<organism evidence="2 3">
    <name type="scientific">Nanchangia anserum</name>
    <dbReference type="NCBI Taxonomy" id="2692125"/>
    <lineage>
        <taxon>Bacteria</taxon>
        <taxon>Bacillati</taxon>
        <taxon>Actinomycetota</taxon>
        <taxon>Actinomycetes</taxon>
        <taxon>Actinomycetales</taxon>
        <taxon>Actinomycetaceae</taxon>
        <taxon>Nanchangia</taxon>
    </lineage>
</organism>
<gene>
    <name evidence="2" type="ORF">H8R10_06510</name>
</gene>
<protein>
    <submittedName>
        <fullName evidence="2">Uncharacterized protein</fullName>
    </submittedName>
</protein>
<accession>A0A8I0GCZ4</accession>
<proteinExistence type="predicted"/>
<dbReference type="RefSeq" id="WP_191071895.1">
    <property type="nucleotide sequence ID" value="NZ_CP060506.1"/>
</dbReference>
<comment type="caution">
    <text evidence="2">The sequence shown here is derived from an EMBL/GenBank/DDBJ whole genome shotgun (WGS) entry which is preliminary data.</text>
</comment>
<evidence type="ECO:0000313" key="3">
    <source>
        <dbReference type="Proteomes" id="UP000627538"/>
    </source>
</evidence>
<reference evidence="2 3" key="1">
    <citation type="submission" date="2020-08" db="EMBL/GenBank/DDBJ databases">
        <title>Winkia gen. nov., sp. nov., isolated from faeces of the Anser albifrons in China.</title>
        <authorList>
            <person name="Liu Q."/>
        </authorList>
    </citation>
    <scope>NUCLEOTIDE SEQUENCE [LARGE SCALE GENOMIC DNA]</scope>
    <source>
        <strain evidence="2 3">C62</strain>
    </source>
</reference>
<feature type="region of interest" description="Disordered" evidence="1">
    <location>
        <begin position="36"/>
        <end position="59"/>
    </location>
</feature>
<dbReference type="EMBL" id="JACRUO010000001">
    <property type="protein sequence ID" value="MBD3689875.1"/>
    <property type="molecule type" value="Genomic_DNA"/>
</dbReference>
<sequence length="59" mass="6412">MSNKNTTKTGRVFTITVNGIDHTRVAVDDIDAKNLATQGWRETDETASKTGTKSKGDTK</sequence>
<dbReference type="Proteomes" id="UP000627538">
    <property type="component" value="Unassembled WGS sequence"/>
</dbReference>